<sequence>MLQNFLQHQQQQNSQHSSQQRIENNTESQQQQQLDEFIIDEILSLEGEQQANNRQVIIIQVYKIKIRVTSL</sequence>
<gene>
    <name evidence="1" type="ORF">MENTE1834_LOCUS27799</name>
</gene>
<name>A0ACB0ZNG0_MELEN</name>
<organism evidence="1 2">
    <name type="scientific">Meloidogyne enterolobii</name>
    <name type="common">Root-knot nematode worm</name>
    <name type="synonym">Meloidogyne mayaguensis</name>
    <dbReference type="NCBI Taxonomy" id="390850"/>
    <lineage>
        <taxon>Eukaryota</taxon>
        <taxon>Metazoa</taxon>
        <taxon>Ecdysozoa</taxon>
        <taxon>Nematoda</taxon>
        <taxon>Chromadorea</taxon>
        <taxon>Rhabditida</taxon>
        <taxon>Tylenchina</taxon>
        <taxon>Tylenchomorpha</taxon>
        <taxon>Tylenchoidea</taxon>
        <taxon>Meloidogynidae</taxon>
        <taxon>Meloidogyninae</taxon>
        <taxon>Meloidogyne</taxon>
    </lineage>
</organism>
<evidence type="ECO:0000313" key="2">
    <source>
        <dbReference type="Proteomes" id="UP001497535"/>
    </source>
</evidence>
<comment type="caution">
    <text evidence="1">The sequence shown here is derived from an EMBL/GenBank/DDBJ whole genome shotgun (WGS) entry which is preliminary data.</text>
</comment>
<proteinExistence type="predicted"/>
<dbReference type="EMBL" id="CAVMJV010000042">
    <property type="protein sequence ID" value="CAK5080622.1"/>
    <property type="molecule type" value="Genomic_DNA"/>
</dbReference>
<reference evidence="1" key="1">
    <citation type="submission" date="2023-11" db="EMBL/GenBank/DDBJ databases">
        <authorList>
            <person name="Poullet M."/>
        </authorList>
    </citation>
    <scope>NUCLEOTIDE SEQUENCE</scope>
    <source>
        <strain evidence="1">E1834</strain>
    </source>
</reference>
<evidence type="ECO:0000313" key="1">
    <source>
        <dbReference type="EMBL" id="CAK5080622.1"/>
    </source>
</evidence>
<accession>A0ACB0ZNG0</accession>
<protein>
    <submittedName>
        <fullName evidence="1">Uncharacterized protein</fullName>
    </submittedName>
</protein>
<dbReference type="Proteomes" id="UP001497535">
    <property type="component" value="Unassembled WGS sequence"/>
</dbReference>
<keyword evidence="2" id="KW-1185">Reference proteome</keyword>